<comment type="caution">
    <text evidence="9">The sequence shown here is derived from an EMBL/GenBank/DDBJ whole genome shotgun (WGS) entry which is preliminary data.</text>
</comment>
<dbReference type="PROSITE" id="PS50850">
    <property type="entry name" value="MFS"/>
    <property type="match status" value="1"/>
</dbReference>
<accession>A0ABT7AFM6</accession>
<feature type="transmembrane region" description="Helical" evidence="7">
    <location>
        <begin position="42"/>
        <end position="59"/>
    </location>
</feature>
<evidence type="ECO:0000259" key="8">
    <source>
        <dbReference type="PROSITE" id="PS50850"/>
    </source>
</evidence>
<evidence type="ECO:0000256" key="4">
    <source>
        <dbReference type="ARBA" id="ARBA00022692"/>
    </source>
</evidence>
<dbReference type="InterPro" id="IPR011701">
    <property type="entry name" value="MFS"/>
</dbReference>
<dbReference type="InterPro" id="IPR001958">
    <property type="entry name" value="Tet-R_TetA/multi-R_MdtG-like"/>
</dbReference>
<organism evidence="9 10">
    <name type="scientific">Chelatococcus albus</name>
    <dbReference type="NCBI Taxonomy" id="3047466"/>
    <lineage>
        <taxon>Bacteria</taxon>
        <taxon>Pseudomonadati</taxon>
        <taxon>Pseudomonadota</taxon>
        <taxon>Alphaproteobacteria</taxon>
        <taxon>Hyphomicrobiales</taxon>
        <taxon>Chelatococcaceae</taxon>
        <taxon>Chelatococcus</taxon>
    </lineage>
</organism>
<feature type="transmembrane region" description="Helical" evidence="7">
    <location>
        <begin position="12"/>
        <end position="36"/>
    </location>
</feature>
<protein>
    <submittedName>
        <fullName evidence="9">MFS transporter</fullName>
    </submittedName>
</protein>
<dbReference type="SUPFAM" id="SSF103473">
    <property type="entry name" value="MFS general substrate transporter"/>
    <property type="match status" value="1"/>
</dbReference>
<keyword evidence="3" id="KW-1003">Cell membrane</keyword>
<keyword evidence="4 7" id="KW-0812">Transmembrane</keyword>
<dbReference type="InterPro" id="IPR050171">
    <property type="entry name" value="MFS_Transporters"/>
</dbReference>
<dbReference type="RefSeq" id="WP_283740165.1">
    <property type="nucleotide sequence ID" value="NZ_JASJEV010000004.1"/>
</dbReference>
<feature type="domain" description="Major facilitator superfamily (MFS) profile" evidence="8">
    <location>
        <begin position="10"/>
        <end position="387"/>
    </location>
</feature>
<feature type="transmembrane region" description="Helical" evidence="7">
    <location>
        <begin position="135"/>
        <end position="157"/>
    </location>
</feature>
<keyword evidence="10" id="KW-1185">Reference proteome</keyword>
<evidence type="ECO:0000256" key="6">
    <source>
        <dbReference type="ARBA" id="ARBA00023136"/>
    </source>
</evidence>
<evidence type="ECO:0000256" key="7">
    <source>
        <dbReference type="SAM" id="Phobius"/>
    </source>
</evidence>
<dbReference type="Pfam" id="PF07690">
    <property type="entry name" value="MFS_1"/>
    <property type="match status" value="1"/>
</dbReference>
<dbReference type="Proteomes" id="UP001321492">
    <property type="component" value="Unassembled WGS sequence"/>
</dbReference>
<feature type="transmembrane region" description="Helical" evidence="7">
    <location>
        <begin position="341"/>
        <end position="359"/>
    </location>
</feature>
<comment type="subcellular location">
    <subcellularLocation>
        <location evidence="1">Cell membrane</location>
        <topology evidence="1">Multi-pass membrane protein</topology>
    </subcellularLocation>
</comment>
<evidence type="ECO:0000256" key="2">
    <source>
        <dbReference type="ARBA" id="ARBA00022448"/>
    </source>
</evidence>
<feature type="transmembrane region" description="Helical" evidence="7">
    <location>
        <begin position="365"/>
        <end position="385"/>
    </location>
</feature>
<keyword evidence="2" id="KW-0813">Transport</keyword>
<keyword evidence="6 7" id="KW-0472">Membrane</keyword>
<evidence type="ECO:0000256" key="3">
    <source>
        <dbReference type="ARBA" id="ARBA00022475"/>
    </source>
</evidence>
<keyword evidence="5 7" id="KW-1133">Transmembrane helix</keyword>
<feature type="transmembrane region" description="Helical" evidence="7">
    <location>
        <begin position="273"/>
        <end position="291"/>
    </location>
</feature>
<dbReference type="Gene3D" id="1.20.1250.20">
    <property type="entry name" value="MFS general substrate transporter like domains"/>
    <property type="match status" value="2"/>
</dbReference>
<evidence type="ECO:0000256" key="1">
    <source>
        <dbReference type="ARBA" id="ARBA00004651"/>
    </source>
</evidence>
<evidence type="ECO:0000256" key="5">
    <source>
        <dbReference type="ARBA" id="ARBA00022989"/>
    </source>
</evidence>
<dbReference type="PRINTS" id="PR01035">
    <property type="entry name" value="TCRTETA"/>
</dbReference>
<name>A0ABT7AFM6_9HYPH</name>
<feature type="transmembrane region" description="Helical" evidence="7">
    <location>
        <begin position="97"/>
        <end position="123"/>
    </location>
</feature>
<evidence type="ECO:0000313" key="9">
    <source>
        <dbReference type="EMBL" id="MDJ1158165.1"/>
    </source>
</evidence>
<reference evidence="9 10" key="1">
    <citation type="submission" date="2023-05" db="EMBL/GenBank/DDBJ databases">
        <title>Chelatococcus sp. nov., a moderately thermophilic bacterium isolated from hot spring microbial mat.</title>
        <authorList>
            <person name="Hu C.-J."/>
            <person name="Li W.-J."/>
        </authorList>
    </citation>
    <scope>NUCLEOTIDE SEQUENCE [LARGE SCALE GENOMIC DNA]</scope>
    <source>
        <strain evidence="9 10">SYSU G07232</strain>
    </source>
</reference>
<sequence length="390" mass="38265">MPSDAPSFKDFLPISIAVFVAMLGLGMLVPVLPALAARSSSSALAAGALLSGFGVARLISNVPAGLLADSAGIRATMGVGLVLIAFGAFLGAREAGYAPLVASILLQGAGGAVFVTAALTAFVDRAGPARRGTAMAWYQGALLLAISIGPCFGGLLAERYDARAPFVCQGVLALLTLGIVLRVRGEGTAPKRQNGPSLGLLGRPALFAACFMGLAGFFARTAAAWGLVPVVAPTLHGMTPSDVGLLIGVGTAANFIALPLVGRATDRWGARPTLLVTAALTVAALVLLAAVPQAWALWLGTALVMVGTGAMLPAAGSLALAAGADAGTGAVTGLVRATGDLGMALGPIAATGLAAAAGLPAVDGFWITAALVAGASGLFLAAGGARRAAA</sequence>
<evidence type="ECO:0000313" key="10">
    <source>
        <dbReference type="Proteomes" id="UP001321492"/>
    </source>
</evidence>
<feature type="transmembrane region" description="Helical" evidence="7">
    <location>
        <begin position="243"/>
        <end position="261"/>
    </location>
</feature>
<feature type="transmembrane region" description="Helical" evidence="7">
    <location>
        <begin position="297"/>
        <end position="320"/>
    </location>
</feature>
<dbReference type="InterPro" id="IPR036259">
    <property type="entry name" value="MFS_trans_sf"/>
</dbReference>
<feature type="transmembrane region" description="Helical" evidence="7">
    <location>
        <begin position="71"/>
        <end position="91"/>
    </location>
</feature>
<gene>
    <name evidence="9" type="ORF">QNA08_07960</name>
</gene>
<feature type="transmembrane region" description="Helical" evidence="7">
    <location>
        <begin position="204"/>
        <end position="223"/>
    </location>
</feature>
<dbReference type="InterPro" id="IPR020846">
    <property type="entry name" value="MFS_dom"/>
</dbReference>
<dbReference type="PANTHER" id="PTHR23517">
    <property type="entry name" value="RESISTANCE PROTEIN MDTM, PUTATIVE-RELATED-RELATED"/>
    <property type="match status" value="1"/>
</dbReference>
<proteinExistence type="predicted"/>
<dbReference type="EMBL" id="JASJEV010000004">
    <property type="protein sequence ID" value="MDJ1158165.1"/>
    <property type="molecule type" value="Genomic_DNA"/>
</dbReference>